<evidence type="ECO:0000313" key="1">
    <source>
        <dbReference type="EMBL" id="MFB6490042.1"/>
    </source>
</evidence>
<evidence type="ECO:0000313" key="2">
    <source>
        <dbReference type="Proteomes" id="UP000033636"/>
    </source>
</evidence>
<gene>
    <name evidence="1" type="ORF">TU35_002145</name>
</gene>
<accession>A0ACC6UZF4</accession>
<dbReference type="Proteomes" id="UP000033636">
    <property type="component" value="Unassembled WGS sequence"/>
</dbReference>
<name>A0ACC6UZF4_9CREN</name>
<dbReference type="EMBL" id="JZWT02000004">
    <property type="protein sequence ID" value="MFB6490042.1"/>
    <property type="molecule type" value="Genomic_DNA"/>
</dbReference>
<protein>
    <submittedName>
        <fullName evidence="1">Uncharacterized protein</fullName>
    </submittedName>
</protein>
<proteinExistence type="predicted"/>
<reference evidence="1" key="1">
    <citation type="submission" date="2024-07" db="EMBL/GenBank/DDBJ databases">
        <title>Metagenome and Metagenome-Assembled Genomes of Archaea from a hot spring from the geothermal field of Los Azufres, Mexico.</title>
        <authorList>
            <person name="Marin-Paredes R."/>
            <person name="Martinez-Romero E."/>
            <person name="Servin-Garciduenas L.E."/>
        </authorList>
    </citation>
    <scope>NUCLEOTIDE SEQUENCE</scope>
</reference>
<comment type="caution">
    <text evidence="1">The sequence shown here is derived from an EMBL/GenBank/DDBJ whole genome shotgun (WGS) entry which is preliminary data.</text>
</comment>
<sequence length="274" mass="29916">MQIFLATERGLFELIPTGGAHRICCPNLDVVDAAIFEGSIYVCSPSSGVYEVRGRGTKKSIGGGCWRLVKLGERLIASVDGPALYDATTGDKIADFSSYAERFGWRFLKGPAHITDIAVFRNKVVASVEDGNLLAGDRLESLAPTRFWADSHALLAFRDRLLISTSTGIYYTKDLEEFSMAVGPSGYTHALALCGGYLATHMISSRPLWISLDGYVWRELPLELPRPGYGTTNLACIGAKALYAVRQVYVIDLARLVMEKMASGLPMVLRILIA</sequence>
<organism evidence="1 2">
    <name type="scientific">Thermoproteus sp. AZ2</name>
    <dbReference type="NCBI Taxonomy" id="1609232"/>
    <lineage>
        <taxon>Archaea</taxon>
        <taxon>Thermoproteota</taxon>
        <taxon>Thermoprotei</taxon>
        <taxon>Thermoproteales</taxon>
        <taxon>Thermoproteaceae</taxon>
        <taxon>Thermoproteus</taxon>
    </lineage>
</organism>